<comment type="similarity">
    <text evidence="1">Belongs to the membrane fusion protein (MFP) (TC 8.A.1) family.</text>
</comment>
<reference evidence="5 6" key="1">
    <citation type="submission" date="2016-08" db="EMBL/GenBank/DDBJ databases">
        <authorList>
            <person name="Seilhamer J.J."/>
        </authorList>
    </citation>
    <scope>NUCLEOTIDE SEQUENCE [LARGE SCALE GENOMIC DNA]</scope>
    <source>
        <strain evidence="5 6">A37T2</strain>
    </source>
</reference>
<dbReference type="Pfam" id="PF25954">
    <property type="entry name" value="Beta-barrel_RND_2"/>
    <property type="match status" value="1"/>
</dbReference>
<dbReference type="GO" id="GO:0015562">
    <property type="term" value="F:efflux transmembrane transporter activity"/>
    <property type="evidence" value="ECO:0007669"/>
    <property type="project" value="TreeGrafter"/>
</dbReference>
<dbReference type="InterPro" id="IPR058792">
    <property type="entry name" value="Beta-barrel_RND_2"/>
</dbReference>
<gene>
    <name evidence="5" type="ORF">GA0116948_116103</name>
</gene>
<protein>
    <submittedName>
        <fullName evidence="5">RND family efflux transporter, MFP subunit</fullName>
    </submittedName>
</protein>
<dbReference type="Pfam" id="PF25989">
    <property type="entry name" value="YknX_C"/>
    <property type="match status" value="1"/>
</dbReference>
<evidence type="ECO:0000259" key="3">
    <source>
        <dbReference type="Pfam" id="PF25973"/>
    </source>
</evidence>
<dbReference type="EMBL" id="FMAR01000016">
    <property type="protein sequence ID" value="SCC58882.1"/>
    <property type="molecule type" value="Genomic_DNA"/>
</dbReference>
<dbReference type="NCBIfam" id="TIGR01730">
    <property type="entry name" value="RND_mfp"/>
    <property type="match status" value="1"/>
</dbReference>
<dbReference type="InterPro" id="IPR058647">
    <property type="entry name" value="BSH_CzcB-like"/>
</dbReference>
<sequence>MHMQHIKSLRYTLVAALAMPAGLLLPSCHTTKAEDEKKTDNTVQVKEMSLEKTQLDNVLELPGEIKPYQFADLYAKFTSYVKTVNVDMGSQVTTGQVLATLEAPEMNTQLLEAQSRLHNKEAVYQASHSTYERMLKTSKVPGTVSPNDLEIAFSKMSADSAELLSARSSLREVQELLSYLTIRAPFSGIITLRNVHPGTYVGPAGKGSDKPLLRLEEQQKLRLSIAVPESYTGSLQEASLVHFTVRSLPGDTFTAKVNRVAGSLDTKLRAEMLEMDINNSNKKLLPGMYAEVHIDLPGNHETFVVPKSAVITNSEQVFVIKVVNNKAVWVNVRKGNESNGKVEVFGNLNNGDVIVINGSDELKEGTSVQAVKE</sequence>
<feature type="domain" description="CzcB-like barrel-sandwich hybrid" evidence="3">
    <location>
        <begin position="71"/>
        <end position="202"/>
    </location>
</feature>
<dbReference type="GO" id="GO:1990281">
    <property type="term" value="C:efflux pump complex"/>
    <property type="evidence" value="ECO:0007669"/>
    <property type="project" value="TreeGrafter"/>
</dbReference>
<dbReference type="Gene3D" id="2.40.30.170">
    <property type="match status" value="1"/>
</dbReference>
<evidence type="ECO:0000256" key="1">
    <source>
        <dbReference type="ARBA" id="ARBA00009477"/>
    </source>
</evidence>
<dbReference type="PANTHER" id="PTHR30469:SF37">
    <property type="entry name" value="RAGD PROTEIN"/>
    <property type="match status" value="1"/>
</dbReference>
<feature type="domain" description="CusB-like beta-barrel" evidence="2">
    <location>
        <begin position="223"/>
        <end position="294"/>
    </location>
</feature>
<dbReference type="STRING" id="1335309.GA0116948_116103"/>
<organism evidence="5 6">
    <name type="scientific">Chitinophaga costaii</name>
    <dbReference type="NCBI Taxonomy" id="1335309"/>
    <lineage>
        <taxon>Bacteria</taxon>
        <taxon>Pseudomonadati</taxon>
        <taxon>Bacteroidota</taxon>
        <taxon>Chitinophagia</taxon>
        <taxon>Chitinophagales</taxon>
        <taxon>Chitinophagaceae</taxon>
        <taxon>Chitinophaga</taxon>
    </lineage>
</organism>
<evidence type="ECO:0000259" key="2">
    <source>
        <dbReference type="Pfam" id="PF25954"/>
    </source>
</evidence>
<feature type="domain" description="YknX-like C-terminal permuted SH3-like" evidence="4">
    <location>
        <begin position="304"/>
        <end position="369"/>
    </location>
</feature>
<dbReference type="InterPro" id="IPR006143">
    <property type="entry name" value="RND_pump_MFP"/>
</dbReference>
<dbReference type="SUPFAM" id="SSF111369">
    <property type="entry name" value="HlyD-like secretion proteins"/>
    <property type="match status" value="1"/>
</dbReference>
<evidence type="ECO:0000259" key="4">
    <source>
        <dbReference type="Pfam" id="PF25989"/>
    </source>
</evidence>
<keyword evidence="6" id="KW-1185">Reference proteome</keyword>
<name>A0A1C4FSN3_9BACT</name>
<dbReference type="Pfam" id="PF25973">
    <property type="entry name" value="BSH_CzcB"/>
    <property type="match status" value="1"/>
</dbReference>
<dbReference type="AlphaFoldDB" id="A0A1C4FSN3"/>
<proteinExistence type="inferred from homology"/>
<evidence type="ECO:0000313" key="5">
    <source>
        <dbReference type="EMBL" id="SCC58882.1"/>
    </source>
</evidence>
<dbReference type="Proteomes" id="UP000242818">
    <property type="component" value="Unassembled WGS sequence"/>
</dbReference>
<dbReference type="PANTHER" id="PTHR30469">
    <property type="entry name" value="MULTIDRUG RESISTANCE PROTEIN MDTA"/>
    <property type="match status" value="1"/>
</dbReference>
<evidence type="ECO:0000313" key="6">
    <source>
        <dbReference type="Proteomes" id="UP000242818"/>
    </source>
</evidence>
<accession>A0A1C4FSN3</accession>
<dbReference type="Gene3D" id="2.40.50.100">
    <property type="match status" value="1"/>
</dbReference>
<dbReference type="Gene3D" id="1.10.287.470">
    <property type="entry name" value="Helix hairpin bin"/>
    <property type="match status" value="1"/>
</dbReference>
<dbReference type="InterPro" id="IPR058637">
    <property type="entry name" value="YknX-like_C"/>
</dbReference>
<dbReference type="Gene3D" id="2.40.420.20">
    <property type="match status" value="1"/>
</dbReference>